<dbReference type="KEGG" id="samy:DB32_003935"/>
<gene>
    <name evidence="2" type="ORF">DB32_003935</name>
</gene>
<organism evidence="2 3">
    <name type="scientific">Sandaracinus amylolyticus</name>
    <dbReference type="NCBI Taxonomy" id="927083"/>
    <lineage>
        <taxon>Bacteria</taxon>
        <taxon>Pseudomonadati</taxon>
        <taxon>Myxococcota</taxon>
        <taxon>Polyangia</taxon>
        <taxon>Polyangiales</taxon>
        <taxon>Sandaracinaceae</taxon>
        <taxon>Sandaracinus</taxon>
    </lineage>
</organism>
<proteinExistence type="predicted"/>
<keyword evidence="3" id="KW-1185">Reference proteome</keyword>
<dbReference type="RefSeq" id="WP_053233956.1">
    <property type="nucleotide sequence ID" value="NZ_CP011125.1"/>
</dbReference>
<sequence length="488" mass="51639">MPLPPIDHVARALVAEGARDHAMLLLESAARRPGPDRGRCEALLGAMRARPHDSPSGPMVMLDAGLAEALAAAGMLVEARAVARGARIAAKGAVELAAALDQVLEAPPPSVAGAQRARWDEAIAGAVAAIEPLERELALCDPWLRARVPLAARLLRGFSVHAPTAAGASDEVAIARLPEPLRAAIAERVADRDLPGALAIARAAPSEVSGSAEIVAVLARIVAATERIGDEPPVASKGTVPLSGQGFVVFQMRMGNLAEAERALRRMVLEQANDHVARERLRDLIALRGVIDARGETGAIASEPPKPAGWLDKRKARPTGEGWVPGAKTTPVPPPKNEWDDEVATGVLLPEQEAELVLRSGHLERALEMYRTLLALNPARVALAAKVRDLELMIARGDAPLAGEATVRRDVSDIADAREARRSYVAVDPPTEETPLFDDDEPTLMGRRPKGLSIAIAPPLDPLAETQDRVVAPRVGEGVAVHRIVRIG</sequence>
<protein>
    <submittedName>
        <fullName evidence="2">Uncharacterized protein</fullName>
    </submittedName>
</protein>
<dbReference type="EMBL" id="CP011125">
    <property type="protein sequence ID" value="AKF06786.1"/>
    <property type="molecule type" value="Genomic_DNA"/>
</dbReference>
<evidence type="ECO:0000313" key="2">
    <source>
        <dbReference type="EMBL" id="AKF06786.1"/>
    </source>
</evidence>
<reference evidence="2 3" key="1">
    <citation type="submission" date="2015-03" db="EMBL/GenBank/DDBJ databases">
        <title>Genome assembly of Sandaracinus amylolyticus DSM 53668.</title>
        <authorList>
            <person name="Sharma G."/>
            <person name="Subramanian S."/>
        </authorList>
    </citation>
    <scope>NUCLEOTIDE SEQUENCE [LARGE SCALE GENOMIC DNA]</scope>
    <source>
        <strain evidence="2 3">DSM 53668</strain>
    </source>
</reference>
<dbReference type="AlphaFoldDB" id="A0A0F6W3Y1"/>
<evidence type="ECO:0000256" key="1">
    <source>
        <dbReference type="SAM" id="MobiDB-lite"/>
    </source>
</evidence>
<feature type="region of interest" description="Disordered" evidence="1">
    <location>
        <begin position="298"/>
        <end position="338"/>
    </location>
</feature>
<dbReference type="Proteomes" id="UP000034883">
    <property type="component" value="Chromosome"/>
</dbReference>
<name>A0A0F6W3Y1_9BACT</name>
<accession>A0A0F6W3Y1</accession>
<evidence type="ECO:0000313" key="3">
    <source>
        <dbReference type="Proteomes" id="UP000034883"/>
    </source>
</evidence>